<name>A0A8J3WIM2_9ACTN</name>
<organism evidence="2 3">
    <name type="scientific">Planobispora siamensis</name>
    <dbReference type="NCBI Taxonomy" id="936338"/>
    <lineage>
        <taxon>Bacteria</taxon>
        <taxon>Bacillati</taxon>
        <taxon>Actinomycetota</taxon>
        <taxon>Actinomycetes</taxon>
        <taxon>Streptosporangiales</taxon>
        <taxon>Streptosporangiaceae</taxon>
        <taxon>Planobispora</taxon>
    </lineage>
</organism>
<keyword evidence="1" id="KW-1133">Transmembrane helix</keyword>
<proteinExistence type="predicted"/>
<evidence type="ECO:0000256" key="1">
    <source>
        <dbReference type="SAM" id="Phobius"/>
    </source>
</evidence>
<keyword evidence="1" id="KW-0472">Membrane</keyword>
<keyword evidence="3" id="KW-1185">Reference proteome</keyword>
<sequence length="98" mass="10328">MRTILRVAGLVLPGPLTFLAVQLAGAWQTVLAIGLLTPVIVIGAIVMMAVGIRREERAESLGSAPPGPAAAFTRRLLNVHVRQSVPTDHPATATEVTR</sequence>
<dbReference type="EMBL" id="BOOJ01000007">
    <property type="protein sequence ID" value="GIH89912.1"/>
    <property type="molecule type" value="Genomic_DNA"/>
</dbReference>
<protein>
    <submittedName>
        <fullName evidence="2">Uncharacterized protein</fullName>
    </submittedName>
</protein>
<evidence type="ECO:0000313" key="2">
    <source>
        <dbReference type="EMBL" id="GIH89912.1"/>
    </source>
</evidence>
<feature type="transmembrane region" description="Helical" evidence="1">
    <location>
        <begin position="30"/>
        <end position="52"/>
    </location>
</feature>
<keyword evidence="1" id="KW-0812">Transmembrane</keyword>
<dbReference type="Proteomes" id="UP000619788">
    <property type="component" value="Unassembled WGS sequence"/>
</dbReference>
<dbReference type="RefSeq" id="WP_204062298.1">
    <property type="nucleotide sequence ID" value="NZ_BOOJ01000007.1"/>
</dbReference>
<gene>
    <name evidence="2" type="ORF">Psi01_05420</name>
</gene>
<accession>A0A8J3WIM2</accession>
<dbReference type="AlphaFoldDB" id="A0A8J3WIM2"/>
<reference evidence="2 3" key="1">
    <citation type="submission" date="2021-01" db="EMBL/GenBank/DDBJ databases">
        <title>Whole genome shotgun sequence of Planobispora siamensis NBRC 107568.</title>
        <authorList>
            <person name="Komaki H."/>
            <person name="Tamura T."/>
        </authorList>
    </citation>
    <scope>NUCLEOTIDE SEQUENCE [LARGE SCALE GENOMIC DNA]</scope>
    <source>
        <strain evidence="2 3">NBRC 107568</strain>
    </source>
</reference>
<comment type="caution">
    <text evidence="2">The sequence shown here is derived from an EMBL/GenBank/DDBJ whole genome shotgun (WGS) entry which is preliminary data.</text>
</comment>
<evidence type="ECO:0000313" key="3">
    <source>
        <dbReference type="Proteomes" id="UP000619788"/>
    </source>
</evidence>